<evidence type="ECO:0000256" key="1">
    <source>
        <dbReference type="ARBA" id="ARBA00022491"/>
    </source>
</evidence>
<dbReference type="SMART" id="SM00420">
    <property type="entry name" value="HTH_DEOR"/>
    <property type="match status" value="1"/>
</dbReference>
<accession>A0A2N5XQI6</accession>
<dbReference type="OrthoDB" id="9814815at2"/>
<dbReference type="SUPFAM" id="SSF100950">
    <property type="entry name" value="NagB/RpiA/CoA transferase-like"/>
    <property type="match status" value="1"/>
</dbReference>
<dbReference type="InterPro" id="IPR050313">
    <property type="entry name" value="Carb_Metab_HTH_regulators"/>
</dbReference>
<evidence type="ECO:0000256" key="3">
    <source>
        <dbReference type="ARBA" id="ARBA00023163"/>
    </source>
</evidence>
<dbReference type="PROSITE" id="PS51000">
    <property type="entry name" value="HTH_DEOR_2"/>
    <property type="match status" value="1"/>
</dbReference>
<dbReference type="Proteomes" id="UP000234881">
    <property type="component" value="Unassembled WGS sequence"/>
</dbReference>
<keyword evidence="6" id="KW-1185">Reference proteome</keyword>
<dbReference type="Pfam" id="PF08220">
    <property type="entry name" value="HTH_DeoR"/>
    <property type="match status" value="1"/>
</dbReference>
<reference evidence="5 6" key="1">
    <citation type="submission" date="2018-01" db="EMBL/GenBank/DDBJ databases">
        <title>The draft genome sequence of Cohaesibacter sp. H1304.</title>
        <authorList>
            <person name="Wang N.-N."/>
            <person name="Du Z.-J."/>
        </authorList>
    </citation>
    <scope>NUCLEOTIDE SEQUENCE [LARGE SCALE GENOMIC DNA]</scope>
    <source>
        <strain evidence="5 6">H1304</strain>
    </source>
</reference>
<evidence type="ECO:0000313" key="5">
    <source>
        <dbReference type="EMBL" id="PLW76688.1"/>
    </source>
</evidence>
<dbReference type="SMART" id="SM01134">
    <property type="entry name" value="DeoRC"/>
    <property type="match status" value="1"/>
</dbReference>
<evidence type="ECO:0000313" key="6">
    <source>
        <dbReference type="Proteomes" id="UP000234881"/>
    </source>
</evidence>
<dbReference type="Gene3D" id="3.40.50.1360">
    <property type="match status" value="1"/>
</dbReference>
<dbReference type="Pfam" id="PF00455">
    <property type="entry name" value="DeoRC"/>
    <property type="match status" value="1"/>
</dbReference>
<keyword evidence="1" id="KW-0678">Repressor</keyword>
<dbReference type="SUPFAM" id="SSF46785">
    <property type="entry name" value="Winged helix' DNA-binding domain"/>
    <property type="match status" value="1"/>
</dbReference>
<feature type="domain" description="HTH deoR-type" evidence="4">
    <location>
        <begin position="4"/>
        <end position="59"/>
    </location>
</feature>
<dbReference type="RefSeq" id="WP_101533977.1">
    <property type="nucleotide sequence ID" value="NZ_JBFHIU010000039.1"/>
</dbReference>
<dbReference type="PANTHER" id="PTHR30363:SF4">
    <property type="entry name" value="GLYCEROL-3-PHOSPHATE REGULON REPRESSOR"/>
    <property type="match status" value="1"/>
</dbReference>
<dbReference type="EMBL" id="PKUQ01000022">
    <property type="protein sequence ID" value="PLW76688.1"/>
    <property type="molecule type" value="Genomic_DNA"/>
</dbReference>
<dbReference type="InterPro" id="IPR014036">
    <property type="entry name" value="DeoR-like_C"/>
</dbReference>
<evidence type="ECO:0000259" key="4">
    <source>
        <dbReference type="PROSITE" id="PS51000"/>
    </source>
</evidence>
<protein>
    <submittedName>
        <fullName evidence="5">DeoR family transcriptional regulator</fullName>
    </submittedName>
</protein>
<name>A0A2N5XQI6_9HYPH</name>
<keyword evidence="2" id="KW-0805">Transcription regulation</keyword>
<dbReference type="AlphaFoldDB" id="A0A2N5XQI6"/>
<keyword evidence="3" id="KW-0804">Transcription</keyword>
<evidence type="ECO:0000256" key="2">
    <source>
        <dbReference type="ARBA" id="ARBA00023015"/>
    </source>
</evidence>
<sequence>MEALIPRHQDILDIAKREGRVDVDGLADTFDVTPQTIRKDLNYLCDKDRLERVHGGAIYPSGVTNYAYESRRMHAALEKEVIGKAAAQLIPDNASLILNIGTTTEQVARALVRHDGLMVITNNINVANILHELSNADVVVAGGMLRKSDGGLVGEATIDFIEQFKVDFAVIGVSAIDADGSLLDYDYREVRISQTILQHARKTILVSDSMKFERNAPVRIGHLSDIDIFVVDKTPSEEIQQICRDAETQIVVASPSNSEHA</sequence>
<dbReference type="PRINTS" id="PR00037">
    <property type="entry name" value="HTHLACR"/>
</dbReference>
<gene>
    <name evidence="5" type="ORF">C0081_11480</name>
</gene>
<dbReference type="GO" id="GO:0003700">
    <property type="term" value="F:DNA-binding transcription factor activity"/>
    <property type="evidence" value="ECO:0007669"/>
    <property type="project" value="InterPro"/>
</dbReference>
<organism evidence="5 6">
    <name type="scientific">Cohaesibacter celericrescens</name>
    <dbReference type="NCBI Taxonomy" id="2067669"/>
    <lineage>
        <taxon>Bacteria</taxon>
        <taxon>Pseudomonadati</taxon>
        <taxon>Pseudomonadota</taxon>
        <taxon>Alphaproteobacteria</taxon>
        <taxon>Hyphomicrobiales</taxon>
        <taxon>Cohaesibacteraceae</taxon>
    </lineage>
</organism>
<proteinExistence type="predicted"/>
<dbReference type="PANTHER" id="PTHR30363">
    <property type="entry name" value="HTH-TYPE TRANSCRIPTIONAL REGULATOR SRLR-RELATED"/>
    <property type="match status" value="1"/>
</dbReference>
<dbReference type="InterPro" id="IPR037171">
    <property type="entry name" value="NagB/RpiA_transferase-like"/>
</dbReference>
<dbReference type="InterPro" id="IPR036390">
    <property type="entry name" value="WH_DNA-bd_sf"/>
</dbReference>
<dbReference type="InterPro" id="IPR001034">
    <property type="entry name" value="DeoR_HTH"/>
</dbReference>
<comment type="caution">
    <text evidence="5">The sequence shown here is derived from an EMBL/GenBank/DDBJ whole genome shotgun (WGS) entry which is preliminary data.</text>
</comment>